<dbReference type="InterPro" id="IPR007125">
    <property type="entry name" value="H2A/H2B/H3"/>
</dbReference>
<dbReference type="Gene3D" id="1.10.720.30">
    <property type="entry name" value="SAP domain"/>
    <property type="match status" value="1"/>
</dbReference>
<comment type="caution">
    <text evidence="4">The sequence shown here is derived from an EMBL/GenBank/DDBJ whole genome shotgun (WGS) entry which is preliminary data.</text>
</comment>
<feature type="chain" id="PRO_5012073529" description="SAP domain-containing protein" evidence="2">
    <location>
        <begin position="19"/>
        <end position="2795"/>
    </location>
</feature>
<dbReference type="EMBL" id="LSRX01000487">
    <property type="protein sequence ID" value="OLP95900.1"/>
    <property type="molecule type" value="Genomic_DNA"/>
</dbReference>
<keyword evidence="5" id="KW-1185">Reference proteome</keyword>
<feature type="region of interest" description="Disordered" evidence="1">
    <location>
        <begin position="1018"/>
        <end position="1049"/>
    </location>
</feature>
<dbReference type="InterPro" id="IPR003034">
    <property type="entry name" value="SAP_dom"/>
</dbReference>
<dbReference type="Gene3D" id="1.10.20.10">
    <property type="entry name" value="Histone, subunit A"/>
    <property type="match status" value="1"/>
</dbReference>
<reference evidence="4 5" key="1">
    <citation type="submission" date="2016-02" db="EMBL/GenBank/DDBJ databases">
        <title>Genome analysis of coral dinoflagellate symbionts highlights evolutionary adaptations to a symbiotic lifestyle.</title>
        <authorList>
            <person name="Aranda M."/>
            <person name="Li Y."/>
            <person name="Liew Y.J."/>
            <person name="Baumgarten S."/>
            <person name="Simakov O."/>
            <person name="Wilson M."/>
            <person name="Piel J."/>
            <person name="Ashoor H."/>
            <person name="Bougouffa S."/>
            <person name="Bajic V.B."/>
            <person name="Ryu T."/>
            <person name="Ravasi T."/>
            <person name="Bayer T."/>
            <person name="Micklem G."/>
            <person name="Kim H."/>
            <person name="Bhak J."/>
            <person name="Lajeunesse T.C."/>
            <person name="Voolstra C.R."/>
        </authorList>
    </citation>
    <scope>NUCLEOTIDE SEQUENCE [LARGE SCALE GENOMIC DNA]</scope>
    <source>
        <strain evidence="4 5">CCMP2467</strain>
    </source>
</reference>
<evidence type="ECO:0000256" key="1">
    <source>
        <dbReference type="SAM" id="MobiDB-lite"/>
    </source>
</evidence>
<sequence length="2795" mass="309543">MFALLLRSILLLWWVCLAEPSVPPVFARPSSPSTTSSGTASGLVDALGRRARRLLTIQLNAVWGHRYGRGTPAAKLWRRGLDRVRPRFRSRRRVGGGFLTMVFKRLCGYVGVRIGEASNPGPGAGAADSLASSSGTVDSPSKRTRRRLEYVDYDEASFSGDSLALHESSAKVLRSAARQWAQNKGLVVGTFSSPSMTPTDHWQCTCLCHKHERCHAAQGTCYTFVGILERSVYRLSIQKAGTCGDDLRKSRAGATKLYKDDQPTVAERQQVLGAMKELLSTQRKATPGAVVKRLEAKGTSVAAVRVKAILRARRMAEGPGLLEFVESQETFEEFIKTVPASDMSFCHLQRQSFQWVATLTGFLDALQALMPENAESAKIFITADFTFRIGATNQKQPLLKSFLECLFAEAKALAKAQAKAKALPRPAPRPAPHLSSRSIWAAINVITEIMYMPSKTMMHVALECFLDWVRLQWGEQQWHDYFVREYVDRCTLSDADQRTFGRRELFMPHWWRQLPALESTRYLCLPVGAPRKVPPGTLERMLALLRTFNVDKLKDLFQRHAYAKLFNEFCLTWMSNATKDFRRHGERRPAWCGENTELPSTLLSSLLATRPALARRLLVLVDLRNSSQVVSVSSASAGTLEVELQASMPVVVTNIHMCQEDAGFFSDPDELVPPRKKVCRALLKHSRKCLNWGPDEARVSPATHEALTDCRDALTMLLLQKAMFADKQDKADEPSKNLNFFMILLKVVVCCACSGPKRSPTSPTVFLPVVAVPALPVHVHRLAGDRPSKFFSVSIEECVDLPSSKVRPRQEAKHLLVQPGGCFAKKILVPEPILLALLRDGKLELLQTEVGEQYAWTSGASSGEQWAALLSLWPETDPAFNRVVALAEHSVLETQNREEEDACKALARRISCVAERKWGGRACMDEEPLIMDGDEATANTADDLPLSIVFSKLCRAVDADTTKKDRAVARLVDASARALEVPLRTPVVVVTRSDMLEIQLPDGKKAWVNHADVDEQARAAGAQDNEEDEDNFAQEVQEASPKPHDPAAVSRVFHGGAGLACVAEGSLQRVQSMVDCMQASGRERRRSRCRAAVEDMVADGKQTEPVIPLAKFERLAQDTLKELLEQTPGTVVSRLGRDAVLALQVAAEAALELLMADALTMCEHRNRQTVHVQDMRAVILFRQRWGDPLYIPARTADEDEDDNQPAPSAPPARIVDKKEFWRKVREMRSKAASLGLRVRANRSDMESVLAKQVLQLREACRDKGFKVSGNKATLLARLRETSEAPCPAPLPVGEQRGQKRKVSAAPGPEPGDETIILPVELEQSQECECEPYFRFRVKMSTQLWRLRVRLANAVNLLDADRIQIQARILPAVEAEGLVQRTFGGGIGDEDDKGLYSHLAFHETYLREVSGAQVKLEAFDGSDVLYLSASGTRSNILELQRQLRRYTTAALALGMPSTKASRYFMEGSTRLLFAGAINLTMRVRFVEFKGAYLPLHAACERMLPCLNSIDQTCGWEDLAMQRFLDLWTSQLSKLRANSIHLLDVLAVRVRFGTMYVNDVTSKLPETTSTWSIADLEEAVVKNRRNRKTAERTAPEPAFVKERSSEATRPDMVLLRPAKGSAGQPLKKGKKQMRKRKQCGLGNTFCPGLFKDNQPSDPIRVECWNRYHEALVTAGFEKVDDPDKQRHWTLSISASSTFEIDWGLDESLQTIFINERPLCWVHATLVANRSGCKYQQSTLLDTHDLRIKVETAEAIKTGSKLYDAVVANTRPIRINGGIPAVDSTASTWLRERLSFARRVDSRQRYRKRQTVNAGWLHVDAVVCSGEEFMGRDLGLSRKFCELSLQVQATDVKLALEQGMLATRSLGEMIWKTAREVSCQLSTTGPSRRQIVTLHSLEAGDLDRFQRARVWNAVGFGEMALEAEDPEARARRSRSRGAPPRHVAASSGFIGLDFDCTITVRHFYKCLACGIVMGKPAAHPHCRDFVAWLRKAGITDLSVPQAPDVHPIILAVEALAKRLGEPKFKQMLREVFFGGEARIKLLTAWFTAKKNEGACFAIITAGVASSVSMALEAVPEWDDFFPTDLVLDVGACRHQVMSVTGQKSLMLRDLRPTIPRILLVDDSLGEDPPPAWVLRRSQVIPVALPYEGQGLDDESLARVDVALVAWCLHALRRIAMSWNGWGWSWQQQNWGSNNWWSRPPEPYGDWWSQSKATEELGHRVSGDREQSKAFMQERGPSSAATTSENSDAPPPRVAKPSLPETVDILRSSPQQDAMPHEHVSSPPASTASHLRDNSACQRTKTDLKPDANLPESLEESEWWLGVDEATRQLLTEELRDWLRSISPIFTCYFQIMEENYDTVDQICRLYLIEEEDGESKTEKRLDPLFFQDNGIKDPEHQRLFRQWFASKCSLTADGSEAADLALPPVLTSKTEQVAAQPVLGHDARGIPAASSTRGEDPWTTGKDPWAQGREAASLRSRSQPARVPARSARGRSPVSPGAGASELQHRSSPRAASRPAMSRAGPAAVSAAAPSRMLSTGTAVAQPVPAAKSADGAVQGQPGYANPEPAEPGGAKGQTAFPSCHWGDSAWSPQWRCYVHFLDGTGGQHQVEIRKDRRFQIRTGQHGPGPGMAGAHAVDGEWLRSAMEKDSIFQLVPAFGTKTRGPAPSRARLRFEGCPGFCELPDLLPVSEPAKHARHALGSVELCLPTPRYTLVASLISMVFMTAGDDRSLLIFAVSEQGLPGISKSHGLAVVFRVLGWTVMYFVPVHQIAIANIRGFTLTGIRPGDTALVCSRTGLQTS</sequence>
<feature type="compositionally biased region" description="Basic and acidic residues" evidence="1">
    <location>
        <begin position="1586"/>
        <end position="1605"/>
    </location>
</feature>
<feature type="compositionally biased region" description="Basic and acidic residues" evidence="1">
    <location>
        <begin position="2211"/>
        <end position="2224"/>
    </location>
</feature>
<dbReference type="PROSITE" id="PS50800">
    <property type="entry name" value="SAP"/>
    <property type="match status" value="1"/>
</dbReference>
<feature type="compositionally biased region" description="Low complexity" evidence="1">
    <location>
        <begin position="125"/>
        <end position="135"/>
    </location>
</feature>
<feature type="compositionally biased region" description="Polar residues" evidence="1">
    <location>
        <begin position="2279"/>
        <end position="2295"/>
    </location>
</feature>
<feature type="compositionally biased region" description="Low complexity" evidence="1">
    <location>
        <begin position="2506"/>
        <end position="2526"/>
    </location>
</feature>
<protein>
    <recommendedName>
        <fullName evidence="3">SAP domain-containing protein</fullName>
    </recommendedName>
</protein>
<evidence type="ECO:0000259" key="3">
    <source>
        <dbReference type="PROSITE" id="PS50800"/>
    </source>
</evidence>
<organism evidence="4 5">
    <name type="scientific">Symbiodinium microadriaticum</name>
    <name type="common">Dinoflagellate</name>
    <name type="synonym">Zooxanthella microadriatica</name>
    <dbReference type="NCBI Taxonomy" id="2951"/>
    <lineage>
        <taxon>Eukaryota</taxon>
        <taxon>Sar</taxon>
        <taxon>Alveolata</taxon>
        <taxon>Dinophyceae</taxon>
        <taxon>Suessiales</taxon>
        <taxon>Symbiodiniaceae</taxon>
        <taxon>Symbiodinium</taxon>
    </lineage>
</organism>
<dbReference type="GO" id="GO:0046982">
    <property type="term" value="F:protein heterodimerization activity"/>
    <property type="evidence" value="ECO:0007669"/>
    <property type="project" value="InterPro"/>
</dbReference>
<feature type="domain" description="SAP" evidence="3">
    <location>
        <begin position="1248"/>
        <end position="1282"/>
    </location>
</feature>
<feature type="region of interest" description="Disordered" evidence="1">
    <location>
        <begin position="1285"/>
        <end position="1309"/>
    </location>
</feature>
<feature type="region of interest" description="Disordered" evidence="1">
    <location>
        <begin position="121"/>
        <end position="143"/>
    </location>
</feature>
<dbReference type="SUPFAM" id="SSF47113">
    <property type="entry name" value="Histone-fold"/>
    <property type="match status" value="1"/>
</dbReference>
<name>A0A1Q9DL81_SYMMI</name>
<feature type="region of interest" description="Disordered" evidence="1">
    <location>
        <begin position="2211"/>
        <end position="2307"/>
    </location>
</feature>
<gene>
    <name evidence="4" type="ORF">AK812_SmicGene21947</name>
</gene>
<accession>A0A1Q9DL81</accession>
<dbReference type="OrthoDB" id="425836at2759"/>
<feature type="region of interest" description="Disordered" evidence="1">
    <location>
        <begin position="1584"/>
        <end position="1605"/>
    </location>
</feature>
<evidence type="ECO:0000313" key="4">
    <source>
        <dbReference type="EMBL" id="OLP95900.1"/>
    </source>
</evidence>
<feature type="signal peptide" evidence="2">
    <location>
        <begin position="1"/>
        <end position="18"/>
    </location>
</feature>
<feature type="region of interest" description="Disordered" evidence="1">
    <location>
        <begin position="2543"/>
        <end position="2574"/>
    </location>
</feature>
<feature type="region of interest" description="Disordered" evidence="1">
    <location>
        <begin position="2431"/>
        <end position="2526"/>
    </location>
</feature>
<proteinExistence type="predicted"/>
<evidence type="ECO:0000313" key="5">
    <source>
        <dbReference type="Proteomes" id="UP000186817"/>
    </source>
</evidence>
<evidence type="ECO:0000256" key="2">
    <source>
        <dbReference type="SAM" id="SignalP"/>
    </source>
</evidence>
<dbReference type="Pfam" id="PF00125">
    <property type="entry name" value="Histone"/>
    <property type="match status" value="1"/>
</dbReference>
<keyword evidence="2" id="KW-0732">Signal</keyword>
<dbReference type="InterPro" id="IPR036361">
    <property type="entry name" value="SAP_dom_sf"/>
</dbReference>
<dbReference type="InterPro" id="IPR009072">
    <property type="entry name" value="Histone-fold"/>
</dbReference>
<dbReference type="Proteomes" id="UP000186817">
    <property type="component" value="Unassembled WGS sequence"/>
</dbReference>
<dbReference type="GO" id="GO:0003677">
    <property type="term" value="F:DNA binding"/>
    <property type="evidence" value="ECO:0007669"/>
    <property type="project" value="InterPro"/>
</dbReference>